<dbReference type="Proteomes" id="UP000029431">
    <property type="component" value="Chromosome"/>
</dbReference>
<dbReference type="AlphaFoldDB" id="V9W9L0"/>
<organism evidence="1 2">
    <name type="scientific">Paenibacillus larvae subsp. larvae DSM 25430</name>
    <dbReference type="NCBI Taxonomy" id="697284"/>
    <lineage>
        <taxon>Bacteria</taxon>
        <taxon>Bacillati</taxon>
        <taxon>Bacillota</taxon>
        <taxon>Bacilli</taxon>
        <taxon>Bacillales</taxon>
        <taxon>Paenibacillaceae</taxon>
        <taxon>Paenibacillus</taxon>
    </lineage>
</organism>
<evidence type="ECO:0000313" key="1">
    <source>
        <dbReference type="EMBL" id="AHD06848.1"/>
    </source>
</evidence>
<evidence type="ECO:0000313" key="2">
    <source>
        <dbReference type="Proteomes" id="UP000029431"/>
    </source>
</evidence>
<keyword evidence="2" id="KW-1185">Reference proteome</keyword>
<dbReference type="HOGENOM" id="CLU_2684347_0_0_9"/>
<dbReference type="EMBL" id="CP003355">
    <property type="protein sequence ID" value="AHD06848.1"/>
    <property type="molecule type" value="Genomic_DNA"/>
</dbReference>
<proteinExistence type="predicted"/>
<gene>
    <name evidence="1" type="ORF">ERIC2_c30730</name>
</gene>
<dbReference type="KEGG" id="plv:ERIC2_c30730"/>
<accession>V9W9L0</accession>
<reference evidence="1 2" key="1">
    <citation type="journal article" date="2014" name="PLoS ONE">
        <title>How to Kill the Honey Bee Larva: Genomic Potential and Virulence Mechanisms of Paenibacillus larvae.</title>
        <authorList>
            <person name="Djukic M."/>
            <person name="Brzuszkiewicz E."/>
            <person name="Funfhaus A."/>
            <person name="Voss J."/>
            <person name="Gollnow K."/>
            <person name="Poppinga L."/>
            <person name="Liesegang H."/>
            <person name="Garcia-Gonzalez E."/>
            <person name="Genersch E."/>
            <person name="Daniel R."/>
        </authorList>
    </citation>
    <scope>NUCLEOTIDE SEQUENCE [LARGE SCALE GENOMIC DNA]</scope>
    <source>
        <strain evidence="1 2">DSM 25430</strain>
    </source>
</reference>
<protein>
    <submittedName>
        <fullName evidence="1">Uncharacterized protein</fullName>
    </submittedName>
</protein>
<sequence>MVWTKSKIVFGRYTHIGSKTIRKPWRLNTYRQGFLLFSSLSYSNSINPLLRLHVSLQLIKSKFVCKFPQLDCAT</sequence>
<name>V9W9L0_9BACL</name>